<dbReference type="EMBL" id="JXYS01000155">
    <property type="protein sequence ID" value="KJF15510.1"/>
    <property type="molecule type" value="Genomic_DNA"/>
</dbReference>
<organism evidence="2 3">
    <name type="scientific">Acidithrix ferrooxidans</name>
    <dbReference type="NCBI Taxonomy" id="1280514"/>
    <lineage>
        <taxon>Bacteria</taxon>
        <taxon>Bacillati</taxon>
        <taxon>Actinomycetota</taxon>
        <taxon>Acidimicrobiia</taxon>
        <taxon>Acidimicrobiales</taxon>
        <taxon>Acidimicrobiaceae</taxon>
        <taxon>Acidithrix</taxon>
    </lineage>
</organism>
<feature type="transmembrane region" description="Helical" evidence="1">
    <location>
        <begin position="230"/>
        <end position="250"/>
    </location>
</feature>
<feature type="transmembrane region" description="Helical" evidence="1">
    <location>
        <begin position="147"/>
        <end position="169"/>
    </location>
</feature>
<protein>
    <submittedName>
        <fullName evidence="2">ABC-2 family transporter protein</fullName>
    </submittedName>
</protein>
<dbReference type="RefSeq" id="WP_052607237.1">
    <property type="nucleotide sequence ID" value="NZ_JXYS01000155.1"/>
</dbReference>
<keyword evidence="1" id="KW-0812">Transmembrane</keyword>
<feature type="transmembrane region" description="Helical" evidence="1">
    <location>
        <begin position="176"/>
        <end position="199"/>
    </location>
</feature>
<keyword evidence="1" id="KW-0472">Membrane</keyword>
<feature type="transmembrane region" description="Helical" evidence="1">
    <location>
        <begin position="105"/>
        <end position="135"/>
    </location>
</feature>
<gene>
    <name evidence="2" type="ORF">AXFE_36560</name>
</gene>
<feature type="transmembrane region" description="Helical" evidence="1">
    <location>
        <begin position="21"/>
        <end position="40"/>
    </location>
</feature>
<name>A0A0D8HC15_9ACTN</name>
<feature type="transmembrane region" description="Helical" evidence="1">
    <location>
        <begin position="60"/>
        <end position="84"/>
    </location>
</feature>
<keyword evidence="1" id="KW-1133">Transmembrane helix</keyword>
<evidence type="ECO:0000313" key="3">
    <source>
        <dbReference type="Proteomes" id="UP000032360"/>
    </source>
</evidence>
<proteinExistence type="predicted"/>
<dbReference type="Pfam" id="PF12730">
    <property type="entry name" value="ABC2_membrane_4"/>
    <property type="match status" value="1"/>
</dbReference>
<keyword evidence="3" id="KW-1185">Reference proteome</keyword>
<dbReference type="STRING" id="1280514.AXFE_36560"/>
<dbReference type="Proteomes" id="UP000032360">
    <property type="component" value="Unassembled WGS sequence"/>
</dbReference>
<accession>A0A0D8HC15</accession>
<comment type="caution">
    <text evidence="2">The sequence shown here is derived from an EMBL/GenBank/DDBJ whole genome shotgun (WGS) entry which is preliminary data.</text>
</comment>
<evidence type="ECO:0000313" key="2">
    <source>
        <dbReference type="EMBL" id="KJF15510.1"/>
    </source>
</evidence>
<sequence length="257" mass="27214">MWFLRKMVSSEVLKLRRNRGQFLTALLLTVGVVIVDFAVAEGLHLYNSTSHGPAGGTSNFHNLITILTFIGSTAAIIIGAYAGSSDESSGVFRDLVASGRSRTSLYLARVAGAILFYLPFLIAALALGIVGTIIFHGNLPNPTAGDFFRNAIVTIAVTIFYLTLSLGFASLTLSRSITVGVLLVWVLFAQRLIAAITFLGSSRKALPLVAQHALNSARGGPFSVPINEGVITAVIVLIVWSAVVLGLGAVRTVRMDA</sequence>
<dbReference type="AlphaFoldDB" id="A0A0D8HC15"/>
<reference evidence="2 3" key="1">
    <citation type="submission" date="2015-01" db="EMBL/GenBank/DDBJ databases">
        <title>Draft genome of the acidophilic iron oxidizer Acidithrix ferrooxidans strain Py-F3.</title>
        <authorList>
            <person name="Poehlein A."/>
            <person name="Eisen S."/>
            <person name="Schloemann M."/>
            <person name="Johnson B.D."/>
            <person name="Daniel R."/>
            <person name="Muehling M."/>
        </authorList>
    </citation>
    <scope>NUCLEOTIDE SEQUENCE [LARGE SCALE GENOMIC DNA]</scope>
    <source>
        <strain evidence="2 3">Py-F3</strain>
    </source>
</reference>
<evidence type="ECO:0000256" key="1">
    <source>
        <dbReference type="SAM" id="Phobius"/>
    </source>
</evidence>
<dbReference type="OrthoDB" id="5190127at2"/>